<name>A0AAV4E249_9GAST</name>
<dbReference type="AlphaFoldDB" id="A0AAV4E249"/>
<feature type="region of interest" description="Disordered" evidence="1">
    <location>
        <begin position="46"/>
        <end position="73"/>
    </location>
</feature>
<reference evidence="2 3" key="1">
    <citation type="journal article" date="2021" name="Elife">
        <title>Chloroplast acquisition without the gene transfer in kleptoplastic sea slugs, Plakobranchus ocellatus.</title>
        <authorList>
            <person name="Maeda T."/>
            <person name="Takahashi S."/>
            <person name="Yoshida T."/>
            <person name="Shimamura S."/>
            <person name="Takaki Y."/>
            <person name="Nagai Y."/>
            <person name="Toyoda A."/>
            <person name="Suzuki Y."/>
            <person name="Arimoto A."/>
            <person name="Ishii H."/>
            <person name="Satoh N."/>
            <person name="Nishiyama T."/>
            <person name="Hasebe M."/>
            <person name="Maruyama T."/>
            <person name="Minagawa J."/>
            <person name="Obokata J."/>
            <person name="Shigenobu S."/>
        </authorList>
    </citation>
    <scope>NUCLEOTIDE SEQUENCE [LARGE SCALE GENOMIC DNA]</scope>
</reference>
<comment type="caution">
    <text evidence="2">The sequence shown here is derived from an EMBL/GenBank/DDBJ whole genome shotgun (WGS) entry which is preliminary data.</text>
</comment>
<gene>
    <name evidence="2" type="ORF">PoB_007693500</name>
</gene>
<evidence type="ECO:0000313" key="3">
    <source>
        <dbReference type="Proteomes" id="UP000735302"/>
    </source>
</evidence>
<proteinExistence type="predicted"/>
<sequence length="73" mass="7617">MTGFGRADDGRSYFGVETSLINFRRVISKAAAVAAAAAAALAVVADDDGDNGNDTDNIDNDDGDSYRKIDDAM</sequence>
<evidence type="ECO:0000256" key="1">
    <source>
        <dbReference type="SAM" id="MobiDB-lite"/>
    </source>
</evidence>
<evidence type="ECO:0000313" key="2">
    <source>
        <dbReference type="EMBL" id="GFO50430.1"/>
    </source>
</evidence>
<feature type="compositionally biased region" description="Basic and acidic residues" evidence="1">
    <location>
        <begin position="64"/>
        <end position="73"/>
    </location>
</feature>
<dbReference type="Proteomes" id="UP000735302">
    <property type="component" value="Unassembled WGS sequence"/>
</dbReference>
<dbReference type="EMBL" id="BLXT01008609">
    <property type="protein sequence ID" value="GFO50430.1"/>
    <property type="molecule type" value="Genomic_DNA"/>
</dbReference>
<feature type="compositionally biased region" description="Acidic residues" evidence="1">
    <location>
        <begin position="46"/>
        <end position="63"/>
    </location>
</feature>
<organism evidence="2 3">
    <name type="scientific">Plakobranchus ocellatus</name>
    <dbReference type="NCBI Taxonomy" id="259542"/>
    <lineage>
        <taxon>Eukaryota</taxon>
        <taxon>Metazoa</taxon>
        <taxon>Spiralia</taxon>
        <taxon>Lophotrochozoa</taxon>
        <taxon>Mollusca</taxon>
        <taxon>Gastropoda</taxon>
        <taxon>Heterobranchia</taxon>
        <taxon>Euthyneura</taxon>
        <taxon>Panpulmonata</taxon>
        <taxon>Sacoglossa</taxon>
        <taxon>Placobranchoidea</taxon>
        <taxon>Plakobranchidae</taxon>
        <taxon>Plakobranchus</taxon>
    </lineage>
</organism>
<protein>
    <submittedName>
        <fullName evidence="2">Uncharacterized protein</fullName>
    </submittedName>
</protein>
<accession>A0AAV4E249</accession>
<keyword evidence="3" id="KW-1185">Reference proteome</keyword>